<proteinExistence type="predicted"/>
<dbReference type="GO" id="GO:0098632">
    <property type="term" value="F:cell-cell adhesion mediator activity"/>
    <property type="evidence" value="ECO:0007669"/>
    <property type="project" value="TreeGrafter"/>
</dbReference>
<dbReference type="EMBL" id="GDQN01003246">
    <property type="protein sequence ID" value="JAT87808.1"/>
    <property type="molecule type" value="Transcribed_RNA"/>
</dbReference>
<dbReference type="InterPro" id="IPR013783">
    <property type="entry name" value="Ig-like_fold"/>
</dbReference>
<feature type="chain" id="PRO_5009115443" description="Ig-like domain-containing protein" evidence="2">
    <location>
        <begin position="24"/>
        <end position="228"/>
    </location>
</feature>
<dbReference type="Pfam" id="PF13927">
    <property type="entry name" value="Ig_3"/>
    <property type="match status" value="1"/>
</dbReference>
<feature type="domain" description="Ig-like" evidence="3">
    <location>
        <begin position="131"/>
        <end position="217"/>
    </location>
</feature>
<dbReference type="AlphaFoldDB" id="A0A1E1WLH8"/>
<evidence type="ECO:0000259" key="3">
    <source>
        <dbReference type="PROSITE" id="PS50835"/>
    </source>
</evidence>
<dbReference type="InterPro" id="IPR003598">
    <property type="entry name" value="Ig_sub2"/>
</dbReference>
<feature type="non-terminal residue" evidence="4">
    <location>
        <position position="228"/>
    </location>
</feature>
<dbReference type="GO" id="GO:0070593">
    <property type="term" value="P:dendrite self-avoidance"/>
    <property type="evidence" value="ECO:0007669"/>
    <property type="project" value="TreeGrafter"/>
</dbReference>
<sequence length="228" mass="23947">MRRVLSCLPVALLFLATVVPSNGQSAAPTTDAAEAAGGADDGADAGKVEYFDLRGNFSLDCSSLGSAEPLVWRKNGTVLELSERGHLVLLPAAGGPRSLLTLGERAVEADFGNYSCSAGAAQLAWQLRVRPHAKLPADTSVVEGQKLKLVCKLVGRPYPAVVWTFSNSSETVENGTEVTAAMGPRATLRASEQGVEAGELVLEPAERGDAGWFRCAVPWPPRACASRT</sequence>
<keyword evidence="1" id="KW-0393">Immunoglobulin domain</keyword>
<dbReference type="GO" id="GO:0030424">
    <property type="term" value="C:axon"/>
    <property type="evidence" value="ECO:0007669"/>
    <property type="project" value="TreeGrafter"/>
</dbReference>
<dbReference type="GO" id="GO:0007156">
    <property type="term" value="P:homophilic cell adhesion via plasma membrane adhesion molecules"/>
    <property type="evidence" value="ECO:0007669"/>
    <property type="project" value="TreeGrafter"/>
</dbReference>
<reference evidence="4" key="1">
    <citation type="submission" date="2015-09" db="EMBL/GenBank/DDBJ databases">
        <title>De novo assembly of Pectinophora gossypiella (Pink Bollworm) gut transcriptome.</title>
        <authorList>
            <person name="Tassone E.E."/>
        </authorList>
    </citation>
    <scope>NUCLEOTIDE SEQUENCE</scope>
</reference>
<dbReference type="InterPro" id="IPR007110">
    <property type="entry name" value="Ig-like_dom"/>
</dbReference>
<dbReference type="OrthoDB" id="5970915at2759"/>
<dbReference type="PANTHER" id="PTHR10075:SF14">
    <property type="entry name" value="CELL ADHESION MOLECULE DSCAM2-RELATED"/>
    <property type="match status" value="1"/>
</dbReference>
<accession>A0A1E1WLH8</accession>
<dbReference type="GO" id="GO:0007411">
    <property type="term" value="P:axon guidance"/>
    <property type="evidence" value="ECO:0007669"/>
    <property type="project" value="TreeGrafter"/>
</dbReference>
<feature type="signal peptide" evidence="2">
    <location>
        <begin position="1"/>
        <end position="23"/>
    </location>
</feature>
<feature type="domain" description="Ig-like" evidence="3">
    <location>
        <begin position="28"/>
        <end position="118"/>
    </location>
</feature>
<protein>
    <recommendedName>
        <fullName evidence="3">Ig-like domain-containing protein</fullName>
    </recommendedName>
</protein>
<name>A0A1E1WLH8_PECGO</name>
<dbReference type="Gene3D" id="2.60.40.10">
    <property type="entry name" value="Immunoglobulins"/>
    <property type="match status" value="2"/>
</dbReference>
<dbReference type="GO" id="GO:0005886">
    <property type="term" value="C:plasma membrane"/>
    <property type="evidence" value="ECO:0007669"/>
    <property type="project" value="TreeGrafter"/>
</dbReference>
<dbReference type="InterPro" id="IPR036179">
    <property type="entry name" value="Ig-like_dom_sf"/>
</dbReference>
<dbReference type="PROSITE" id="PS50835">
    <property type="entry name" value="IG_LIKE"/>
    <property type="match status" value="2"/>
</dbReference>
<evidence type="ECO:0000256" key="2">
    <source>
        <dbReference type="SAM" id="SignalP"/>
    </source>
</evidence>
<evidence type="ECO:0000256" key="1">
    <source>
        <dbReference type="ARBA" id="ARBA00023319"/>
    </source>
</evidence>
<organism evidence="4">
    <name type="scientific">Pectinophora gossypiella</name>
    <name type="common">Cotton pink bollworm</name>
    <name type="synonym">Depressaria gossypiella</name>
    <dbReference type="NCBI Taxonomy" id="13191"/>
    <lineage>
        <taxon>Eukaryota</taxon>
        <taxon>Metazoa</taxon>
        <taxon>Ecdysozoa</taxon>
        <taxon>Arthropoda</taxon>
        <taxon>Hexapoda</taxon>
        <taxon>Insecta</taxon>
        <taxon>Pterygota</taxon>
        <taxon>Neoptera</taxon>
        <taxon>Endopterygota</taxon>
        <taxon>Lepidoptera</taxon>
        <taxon>Glossata</taxon>
        <taxon>Ditrysia</taxon>
        <taxon>Gelechioidea</taxon>
        <taxon>Gelechiidae</taxon>
        <taxon>Apatetrinae</taxon>
        <taxon>Pectinophora</taxon>
    </lineage>
</organism>
<evidence type="ECO:0000313" key="4">
    <source>
        <dbReference type="EMBL" id="JAT87808.1"/>
    </source>
</evidence>
<dbReference type="PANTHER" id="PTHR10075">
    <property type="entry name" value="BASIGIN RELATED"/>
    <property type="match status" value="1"/>
</dbReference>
<dbReference type="SUPFAM" id="SSF48726">
    <property type="entry name" value="Immunoglobulin"/>
    <property type="match status" value="2"/>
</dbReference>
<gene>
    <name evidence="4" type="ORF">g.7277</name>
</gene>
<dbReference type="SMART" id="SM00408">
    <property type="entry name" value="IGc2"/>
    <property type="match status" value="2"/>
</dbReference>
<keyword evidence="2" id="KW-0732">Signal</keyword>